<dbReference type="InterPro" id="IPR004360">
    <property type="entry name" value="Glyas_Fos-R_dOase_dom"/>
</dbReference>
<evidence type="ECO:0000313" key="3">
    <source>
        <dbReference type="Proteomes" id="UP000075260"/>
    </source>
</evidence>
<keyword evidence="2" id="KW-0456">Lyase</keyword>
<gene>
    <name evidence="2" type="ORF">BE15_21025</name>
</gene>
<organism evidence="2 3">
    <name type="scientific">Sorangium cellulosum</name>
    <name type="common">Polyangium cellulosum</name>
    <dbReference type="NCBI Taxonomy" id="56"/>
    <lineage>
        <taxon>Bacteria</taxon>
        <taxon>Pseudomonadati</taxon>
        <taxon>Myxococcota</taxon>
        <taxon>Polyangia</taxon>
        <taxon>Polyangiales</taxon>
        <taxon>Polyangiaceae</taxon>
        <taxon>Sorangium</taxon>
    </lineage>
</organism>
<dbReference type="AlphaFoldDB" id="A0A150Q275"/>
<evidence type="ECO:0000313" key="2">
    <source>
        <dbReference type="EMBL" id="KYF61708.1"/>
    </source>
</evidence>
<dbReference type="InterPro" id="IPR037523">
    <property type="entry name" value="VOC_core"/>
</dbReference>
<dbReference type="SUPFAM" id="SSF54593">
    <property type="entry name" value="Glyoxalase/Bleomycin resistance protein/Dihydroxybiphenyl dioxygenase"/>
    <property type="match status" value="1"/>
</dbReference>
<proteinExistence type="predicted"/>
<dbReference type="Pfam" id="PF00903">
    <property type="entry name" value="Glyoxalase"/>
    <property type="match status" value="1"/>
</dbReference>
<dbReference type="EMBL" id="JEMA01001159">
    <property type="protein sequence ID" value="KYF61708.1"/>
    <property type="molecule type" value="Genomic_DNA"/>
</dbReference>
<dbReference type="PROSITE" id="PS51819">
    <property type="entry name" value="VOC"/>
    <property type="match status" value="1"/>
</dbReference>
<dbReference type="Proteomes" id="UP000075260">
    <property type="component" value="Unassembled WGS sequence"/>
</dbReference>
<evidence type="ECO:0000259" key="1">
    <source>
        <dbReference type="PROSITE" id="PS51819"/>
    </source>
</evidence>
<dbReference type="RefSeq" id="WP_061612948.1">
    <property type="nucleotide sequence ID" value="NZ_JEMA01001159.1"/>
</dbReference>
<sequence length="135" mass="14383">MSETLPSLAVHHLAVVVRDLGRAEAFYAGVLGLPVVRRWTDEAGAPRSVWLELGGGAFLAVERAAADGPTRADEAPGWHCVALGIAPAEREAWRCRLAARGVAIERESAYSMYARDPEGNLVALSHYPHLEAGAG</sequence>
<reference evidence="2 3" key="1">
    <citation type="submission" date="2014-02" db="EMBL/GenBank/DDBJ databases">
        <title>The small core and large imbalanced accessory genome model reveals a collaborative survival strategy of Sorangium cellulosum strains in nature.</title>
        <authorList>
            <person name="Han K."/>
            <person name="Peng R."/>
            <person name="Blom J."/>
            <person name="Li Y.-Z."/>
        </authorList>
    </citation>
    <scope>NUCLEOTIDE SEQUENCE [LARGE SCALE GENOMIC DNA]</scope>
    <source>
        <strain evidence="2 3">So0008-312</strain>
    </source>
</reference>
<protein>
    <submittedName>
        <fullName evidence="2">Lactoylglutathione lyase</fullName>
    </submittedName>
</protein>
<dbReference type="GO" id="GO:0016829">
    <property type="term" value="F:lyase activity"/>
    <property type="evidence" value="ECO:0007669"/>
    <property type="project" value="UniProtKB-KW"/>
</dbReference>
<dbReference type="Gene3D" id="3.10.180.10">
    <property type="entry name" value="2,3-Dihydroxybiphenyl 1,2-Dioxygenase, domain 1"/>
    <property type="match status" value="1"/>
</dbReference>
<comment type="caution">
    <text evidence="2">The sequence shown here is derived from an EMBL/GenBank/DDBJ whole genome shotgun (WGS) entry which is preliminary data.</text>
</comment>
<dbReference type="OrthoDB" id="9792626at2"/>
<feature type="domain" description="VOC" evidence="1">
    <location>
        <begin position="9"/>
        <end position="135"/>
    </location>
</feature>
<name>A0A150Q275_SORCE</name>
<accession>A0A150Q275</accession>
<dbReference type="InterPro" id="IPR029068">
    <property type="entry name" value="Glyas_Bleomycin-R_OHBP_Dase"/>
</dbReference>